<dbReference type="AlphaFoldDB" id="A0A0D6JHP9"/>
<proteinExistence type="predicted"/>
<evidence type="ECO:0000256" key="1">
    <source>
        <dbReference type="SAM" id="Phobius"/>
    </source>
</evidence>
<feature type="transmembrane region" description="Helical" evidence="1">
    <location>
        <begin position="12"/>
        <end position="33"/>
    </location>
</feature>
<dbReference type="KEGG" id="fil:BN1229_v1_3244"/>
<feature type="transmembrane region" description="Helical" evidence="1">
    <location>
        <begin position="39"/>
        <end position="56"/>
    </location>
</feature>
<keyword evidence="1" id="KW-0472">Membrane</keyword>
<protein>
    <submittedName>
        <fullName evidence="2">Uncharacterized protein</fullName>
    </submittedName>
</protein>
<dbReference type="RefSeq" id="WP_139165339.1">
    <property type="nucleotide sequence ID" value="NZ_LN829118.1"/>
</dbReference>
<sequence length="183" mass="20336">MNPIHFAYDNRIIWRTIIISALLVAGAVSVVLIEKDPSFPQWLYYVVVLAIPIYAFKLIRAVLKIVQPAPAITISDSGIRDASWGRTTVPWQAILRIKETRVSRKLGGVIFFLDAEKMDWMPGPIQLKLANWIRGVRAGQPGEQIVLMLTPSAALQVSFDELINAIKRQASIAGVPFEGESTI</sequence>
<evidence type="ECO:0000313" key="2">
    <source>
        <dbReference type="EMBL" id="CPR20596.1"/>
    </source>
</evidence>
<keyword evidence="1" id="KW-1133">Transmembrane helix</keyword>
<keyword evidence="3" id="KW-1185">Reference proteome</keyword>
<dbReference type="EMBL" id="LN829119">
    <property type="protein sequence ID" value="CPR20596.1"/>
    <property type="molecule type" value="Genomic_DNA"/>
</dbReference>
<gene>
    <name evidence="2" type="ORF">YBN1229_v1_2680</name>
</gene>
<dbReference type="Proteomes" id="UP000033187">
    <property type="component" value="Chromosome 1"/>
</dbReference>
<accession>A0A0D6JHP9</accession>
<name>A0A0D6JHP9_9HYPH</name>
<dbReference type="KEGG" id="fiy:BN1229_v1_2680"/>
<reference evidence="3" key="1">
    <citation type="submission" date="2015-02" db="EMBL/GenBank/DDBJ databases">
        <authorList>
            <person name="Chooi Y.-H."/>
        </authorList>
    </citation>
    <scope>NUCLEOTIDE SEQUENCE [LARGE SCALE GENOMIC DNA]</scope>
    <source>
        <strain evidence="3">strain Y</strain>
    </source>
</reference>
<organism evidence="2 3">
    <name type="scientific">Candidatus Filomicrobium marinum</name>
    <dbReference type="NCBI Taxonomy" id="1608628"/>
    <lineage>
        <taxon>Bacteria</taxon>
        <taxon>Pseudomonadati</taxon>
        <taxon>Pseudomonadota</taxon>
        <taxon>Alphaproteobacteria</taxon>
        <taxon>Hyphomicrobiales</taxon>
        <taxon>Hyphomicrobiaceae</taxon>
        <taxon>Filomicrobium</taxon>
    </lineage>
</organism>
<dbReference type="OrthoDB" id="10001379at2"/>
<evidence type="ECO:0000313" key="3">
    <source>
        <dbReference type="Proteomes" id="UP000033187"/>
    </source>
</evidence>
<keyword evidence="1" id="KW-0812">Transmembrane</keyword>